<proteinExistence type="predicted"/>
<protein>
    <submittedName>
        <fullName evidence="2">Uncharacterized protein</fullName>
    </submittedName>
</protein>
<dbReference type="EMBL" id="REGN01010294">
    <property type="protein sequence ID" value="RMZ99299.1"/>
    <property type="molecule type" value="Genomic_DNA"/>
</dbReference>
<dbReference type="AlphaFoldDB" id="A0A3M7PJP9"/>
<comment type="caution">
    <text evidence="2">The sequence shown here is derived from an EMBL/GenBank/DDBJ whole genome shotgun (WGS) entry which is preliminary data.</text>
</comment>
<keyword evidence="3" id="KW-1185">Reference proteome</keyword>
<reference evidence="2 3" key="1">
    <citation type="journal article" date="2018" name="Sci. Rep.">
        <title>Genomic signatures of local adaptation to the degree of environmental predictability in rotifers.</title>
        <authorList>
            <person name="Franch-Gras L."/>
            <person name="Hahn C."/>
            <person name="Garcia-Roger E.M."/>
            <person name="Carmona M.J."/>
            <person name="Serra M."/>
            <person name="Gomez A."/>
        </authorList>
    </citation>
    <scope>NUCLEOTIDE SEQUENCE [LARGE SCALE GENOMIC DNA]</scope>
    <source>
        <strain evidence="2">HYR1</strain>
    </source>
</reference>
<sequence>MFIINQTMTEESTSYEFVSHRNQAESNEEALQDADYLEEAQPKKTRGISRNYFAFCSFTNYEIADRVLKGVFEGQKWGKEQVEAPTTSYEQTNEQLNIVHGVFESEPSVLNLVENCSAKRPRGRPRKNQISDQSKPASKRSKKN</sequence>
<dbReference type="Proteomes" id="UP000276133">
    <property type="component" value="Unassembled WGS sequence"/>
</dbReference>
<feature type="region of interest" description="Disordered" evidence="1">
    <location>
        <begin position="117"/>
        <end position="144"/>
    </location>
</feature>
<evidence type="ECO:0000313" key="2">
    <source>
        <dbReference type="EMBL" id="RMZ99299.1"/>
    </source>
</evidence>
<evidence type="ECO:0000256" key="1">
    <source>
        <dbReference type="SAM" id="MobiDB-lite"/>
    </source>
</evidence>
<accession>A0A3M7PJP9</accession>
<gene>
    <name evidence="2" type="ORF">BpHYR1_022324</name>
</gene>
<organism evidence="2 3">
    <name type="scientific">Brachionus plicatilis</name>
    <name type="common">Marine rotifer</name>
    <name type="synonym">Brachionus muelleri</name>
    <dbReference type="NCBI Taxonomy" id="10195"/>
    <lineage>
        <taxon>Eukaryota</taxon>
        <taxon>Metazoa</taxon>
        <taxon>Spiralia</taxon>
        <taxon>Gnathifera</taxon>
        <taxon>Rotifera</taxon>
        <taxon>Eurotatoria</taxon>
        <taxon>Monogononta</taxon>
        <taxon>Pseudotrocha</taxon>
        <taxon>Ploima</taxon>
        <taxon>Brachionidae</taxon>
        <taxon>Brachionus</taxon>
    </lineage>
</organism>
<name>A0A3M7PJP9_BRAPC</name>
<evidence type="ECO:0000313" key="3">
    <source>
        <dbReference type="Proteomes" id="UP000276133"/>
    </source>
</evidence>